<evidence type="ECO:0000256" key="4">
    <source>
        <dbReference type="ARBA" id="ARBA00023163"/>
    </source>
</evidence>
<name>A0A1D9DXE7_9MICO</name>
<dbReference type="STRING" id="535712.A4Z71_00150"/>
<evidence type="ECO:0000256" key="2">
    <source>
        <dbReference type="ARBA" id="ARBA00023015"/>
    </source>
</evidence>
<reference evidence="5 6" key="1">
    <citation type="journal article" date="2016" name="Biochim. Biophys. Acta">
        <title>Photochemical characterization of actinorhodopsin and its functional existence in the natural host.</title>
        <authorList>
            <person name="Nakamura S."/>
            <person name="Kikukawa T."/>
            <person name="Tamogami J."/>
            <person name="Kamiya M."/>
            <person name="Aizawa T."/>
            <person name="Hahn M.W."/>
            <person name="Ihara K."/>
            <person name="Kamo N."/>
            <person name="Demura M."/>
        </authorList>
    </citation>
    <scope>NUCLEOTIDE SEQUENCE [LARGE SCALE GENOMIC DNA]</scope>
    <source>
        <strain evidence="5 6">MWH-Dar1</strain>
    </source>
</reference>
<evidence type="ECO:0000313" key="6">
    <source>
        <dbReference type="Proteomes" id="UP000243784"/>
    </source>
</evidence>
<evidence type="ECO:0000313" key="5">
    <source>
        <dbReference type="EMBL" id="AOY55475.1"/>
    </source>
</evidence>
<dbReference type="EMBL" id="CP015208">
    <property type="protein sequence ID" value="AOY55475.1"/>
    <property type="molecule type" value="Genomic_DNA"/>
</dbReference>
<dbReference type="OrthoDB" id="9813987at2"/>
<keyword evidence="4" id="KW-0804">Transcription</keyword>
<organism evidence="5 6">
    <name type="scientific">Candidatus Rhodoluna planktonica</name>
    <dbReference type="NCBI Taxonomy" id="535712"/>
    <lineage>
        <taxon>Bacteria</taxon>
        <taxon>Bacillati</taxon>
        <taxon>Actinomycetota</taxon>
        <taxon>Actinomycetes</taxon>
        <taxon>Micrococcales</taxon>
        <taxon>Microbacteriaceae</taxon>
        <taxon>Luna cluster</taxon>
        <taxon>Luna-1 subcluster</taxon>
        <taxon>Rhodoluna</taxon>
    </lineage>
</organism>
<keyword evidence="6" id="KW-1185">Reference proteome</keyword>
<dbReference type="InterPro" id="IPR005650">
    <property type="entry name" value="BlaI_family"/>
</dbReference>
<dbReference type="Proteomes" id="UP000243784">
    <property type="component" value="Chromosome"/>
</dbReference>
<dbReference type="AlphaFoldDB" id="A0A1D9DXE7"/>
<keyword evidence="2" id="KW-0805">Transcription regulation</keyword>
<dbReference type="InterPro" id="IPR036388">
    <property type="entry name" value="WH-like_DNA-bd_sf"/>
</dbReference>
<dbReference type="KEGG" id="rpla:A4Z71_00150"/>
<sequence length="119" mass="13002">MPKRSRQQGELENLILDALWDADGALTSQQILDAVSPKRELALTTILTVLSRLIDKSMVSKEAGSGRSLLFRATSTREKFAAESMLKLFSTSGNPALALSHFASGLTQEQIEALRRALD</sequence>
<comment type="similarity">
    <text evidence="1">Belongs to the BlaI transcriptional regulatory family.</text>
</comment>
<dbReference type="SUPFAM" id="SSF46785">
    <property type="entry name" value="Winged helix' DNA-binding domain"/>
    <property type="match status" value="1"/>
</dbReference>
<accession>A0A1D9DXE7</accession>
<protein>
    <recommendedName>
        <fullName evidence="7">Transcriptional regulator</fullName>
    </recommendedName>
</protein>
<evidence type="ECO:0000256" key="3">
    <source>
        <dbReference type="ARBA" id="ARBA00023125"/>
    </source>
</evidence>
<dbReference type="RefSeq" id="WP_070953991.1">
    <property type="nucleotide sequence ID" value="NZ_CP015208.1"/>
</dbReference>
<dbReference type="GO" id="GO:0045892">
    <property type="term" value="P:negative regulation of DNA-templated transcription"/>
    <property type="evidence" value="ECO:0007669"/>
    <property type="project" value="InterPro"/>
</dbReference>
<dbReference type="InterPro" id="IPR036390">
    <property type="entry name" value="WH_DNA-bd_sf"/>
</dbReference>
<evidence type="ECO:0008006" key="7">
    <source>
        <dbReference type="Google" id="ProtNLM"/>
    </source>
</evidence>
<proteinExistence type="inferred from homology"/>
<dbReference type="Gene3D" id="1.10.10.10">
    <property type="entry name" value="Winged helix-like DNA-binding domain superfamily/Winged helix DNA-binding domain"/>
    <property type="match status" value="1"/>
</dbReference>
<gene>
    <name evidence="5" type="ORF">A4Z71_00150</name>
</gene>
<evidence type="ECO:0000256" key="1">
    <source>
        <dbReference type="ARBA" id="ARBA00011046"/>
    </source>
</evidence>
<keyword evidence="3" id="KW-0238">DNA-binding</keyword>
<dbReference type="Pfam" id="PF03965">
    <property type="entry name" value="Penicillinase_R"/>
    <property type="match status" value="1"/>
</dbReference>
<dbReference type="GO" id="GO:0003677">
    <property type="term" value="F:DNA binding"/>
    <property type="evidence" value="ECO:0007669"/>
    <property type="project" value="UniProtKB-KW"/>
</dbReference>